<dbReference type="InterPro" id="IPR032466">
    <property type="entry name" value="Metal_Hydrolase"/>
</dbReference>
<keyword evidence="3" id="KW-0378">Hydrolase</keyword>
<protein>
    <submittedName>
        <fullName evidence="7">Formiminoglutamate deiminase</fullName>
    </submittedName>
</protein>
<accession>D0LYT1</accession>
<name>D0LYT1_HALO1</name>
<dbReference type="InterPro" id="IPR051607">
    <property type="entry name" value="Metallo-dep_hydrolases"/>
</dbReference>
<dbReference type="InterPro" id="IPR055156">
    <property type="entry name" value="HutF-like_N"/>
</dbReference>
<evidence type="ECO:0000256" key="1">
    <source>
        <dbReference type="ARBA" id="ARBA00001947"/>
    </source>
</evidence>
<keyword evidence="8" id="KW-1185">Reference proteome</keyword>
<evidence type="ECO:0000256" key="3">
    <source>
        <dbReference type="ARBA" id="ARBA00022801"/>
    </source>
</evidence>
<organism evidence="7 8">
    <name type="scientific">Haliangium ochraceum (strain DSM 14365 / JCM 11303 / SMP-2)</name>
    <dbReference type="NCBI Taxonomy" id="502025"/>
    <lineage>
        <taxon>Bacteria</taxon>
        <taxon>Pseudomonadati</taxon>
        <taxon>Myxococcota</taxon>
        <taxon>Polyangia</taxon>
        <taxon>Haliangiales</taxon>
        <taxon>Kofleriaceae</taxon>
        <taxon>Haliangium</taxon>
    </lineage>
</organism>
<evidence type="ECO:0000259" key="6">
    <source>
        <dbReference type="Pfam" id="PF22429"/>
    </source>
</evidence>
<dbReference type="RefSeq" id="WP_012827009.1">
    <property type="nucleotide sequence ID" value="NC_013440.1"/>
</dbReference>
<dbReference type="Gene3D" id="2.30.40.10">
    <property type="entry name" value="Urease, subunit C, domain 1"/>
    <property type="match status" value="1"/>
</dbReference>
<gene>
    <name evidence="7" type="ordered locus">Hoch_1853</name>
</gene>
<dbReference type="GO" id="GO:0046872">
    <property type="term" value="F:metal ion binding"/>
    <property type="evidence" value="ECO:0007669"/>
    <property type="project" value="UniProtKB-KW"/>
</dbReference>
<evidence type="ECO:0000313" key="7">
    <source>
        <dbReference type="EMBL" id="ACY14401.1"/>
    </source>
</evidence>
<dbReference type="InterPro" id="IPR011059">
    <property type="entry name" value="Metal-dep_hydrolase_composite"/>
</dbReference>
<dbReference type="PANTHER" id="PTHR11271">
    <property type="entry name" value="GUANINE DEAMINASE"/>
    <property type="match status" value="1"/>
</dbReference>
<dbReference type="AlphaFoldDB" id="D0LYT1"/>
<reference evidence="7 8" key="1">
    <citation type="journal article" date="2010" name="Stand. Genomic Sci.">
        <title>Complete genome sequence of Haliangium ochraceum type strain (SMP-2).</title>
        <authorList>
            <consortium name="US DOE Joint Genome Institute (JGI-PGF)"/>
            <person name="Ivanova N."/>
            <person name="Daum C."/>
            <person name="Lang E."/>
            <person name="Abt B."/>
            <person name="Kopitz M."/>
            <person name="Saunders E."/>
            <person name="Lapidus A."/>
            <person name="Lucas S."/>
            <person name="Glavina Del Rio T."/>
            <person name="Nolan M."/>
            <person name="Tice H."/>
            <person name="Copeland A."/>
            <person name="Cheng J.F."/>
            <person name="Chen F."/>
            <person name="Bruce D."/>
            <person name="Goodwin L."/>
            <person name="Pitluck S."/>
            <person name="Mavromatis K."/>
            <person name="Pati A."/>
            <person name="Mikhailova N."/>
            <person name="Chen A."/>
            <person name="Palaniappan K."/>
            <person name="Land M."/>
            <person name="Hauser L."/>
            <person name="Chang Y.J."/>
            <person name="Jeffries C.D."/>
            <person name="Detter J.C."/>
            <person name="Brettin T."/>
            <person name="Rohde M."/>
            <person name="Goker M."/>
            <person name="Bristow J."/>
            <person name="Markowitz V."/>
            <person name="Eisen J.A."/>
            <person name="Hugenholtz P."/>
            <person name="Kyrpides N.C."/>
            <person name="Klenk H.P."/>
        </authorList>
    </citation>
    <scope>NUCLEOTIDE SEQUENCE [LARGE SCALE GENOMIC DNA]</scope>
    <source>
        <strain evidence="8">DSM 14365 / CIP 107738 / JCM 11303 / AJ 13395 / SMP-2</strain>
    </source>
</reference>
<dbReference type="GO" id="GO:0005829">
    <property type="term" value="C:cytosol"/>
    <property type="evidence" value="ECO:0007669"/>
    <property type="project" value="TreeGrafter"/>
</dbReference>
<dbReference type="InterPro" id="IPR010252">
    <property type="entry name" value="HutF"/>
</dbReference>
<keyword evidence="2" id="KW-0479">Metal-binding</keyword>
<dbReference type="OrthoDB" id="9807210at2"/>
<dbReference type="SUPFAM" id="SSF51338">
    <property type="entry name" value="Composite domain of metallo-dependent hydrolases"/>
    <property type="match status" value="1"/>
</dbReference>
<keyword evidence="4" id="KW-0862">Zinc</keyword>
<sequence length="487" mass="51040">MQRLFARRALLPEGWARDVCVEIGEDGCASAVRAGAAAPPDAETVPGVLVPGMPNLHSHAFQRAMAGLGERGHFAAPPTEVGAPASVSDVVHASDDAAARAAAARDSFWSWRETMYAFVAQLSPDDVHAIASQLFVEMLTAGYTGVAEFHYLHHAPDGRPYADPAAMAEAVIAAARETGIALTLLPVLYVHGGFGDQPAGPAQRRFVHAPDDFAALLQLLATRHAGAPGLRLGVAPHSLRAVSPSALARVIAAGDALGEDAPVHVHVAEQIREVEDCVAWSGRRPVAWLLDHAPVGPRWCLVHATHIDADELHALARSGAVAGLCPSTEANLGDGLFPLAAYLEAGGALGIGSDSNVSVSPRAELRLLEYGQRLRAQARNIAASPARPATGARLYAAALDGGARALGQPMGAIAPGHRADYLALDDEHPLLVGRSDDLVLDALVFAGEHNPLRQVMVGGAWVVRDGAHPAQAEVAARYRRVMRKLLG</sequence>
<dbReference type="PANTHER" id="PTHR11271:SF48">
    <property type="entry name" value="AMIDOHYDROLASE-RELATED DOMAIN-CONTAINING PROTEIN"/>
    <property type="match status" value="1"/>
</dbReference>
<dbReference type="HOGENOM" id="CLU_012358_3_0_7"/>
<dbReference type="Proteomes" id="UP000001880">
    <property type="component" value="Chromosome"/>
</dbReference>
<dbReference type="Gene3D" id="3.20.20.140">
    <property type="entry name" value="Metal-dependent hydrolases"/>
    <property type="match status" value="1"/>
</dbReference>
<evidence type="ECO:0000256" key="4">
    <source>
        <dbReference type="ARBA" id="ARBA00022833"/>
    </source>
</evidence>
<dbReference type="eggNOG" id="COG0402">
    <property type="taxonomic scope" value="Bacteria"/>
</dbReference>
<dbReference type="NCBIfam" id="NF006684">
    <property type="entry name" value="PRK09229.1-5"/>
    <property type="match status" value="1"/>
</dbReference>
<evidence type="ECO:0000259" key="5">
    <source>
        <dbReference type="Pfam" id="PF01979"/>
    </source>
</evidence>
<dbReference type="InterPro" id="IPR006680">
    <property type="entry name" value="Amidohydro-rel"/>
</dbReference>
<comment type="cofactor">
    <cofactor evidence="1">
        <name>Zn(2+)</name>
        <dbReference type="ChEBI" id="CHEBI:29105"/>
    </cofactor>
</comment>
<dbReference type="EMBL" id="CP001804">
    <property type="protein sequence ID" value="ACY14401.1"/>
    <property type="molecule type" value="Genomic_DNA"/>
</dbReference>
<dbReference type="Pfam" id="PF22429">
    <property type="entry name" value="HutF_N"/>
    <property type="match status" value="1"/>
</dbReference>
<dbReference type="KEGG" id="hoh:Hoch_1853"/>
<dbReference type="STRING" id="502025.Hoch_1853"/>
<dbReference type="NCBIfam" id="TIGR02022">
    <property type="entry name" value="hutF"/>
    <property type="match status" value="1"/>
</dbReference>
<evidence type="ECO:0000256" key="2">
    <source>
        <dbReference type="ARBA" id="ARBA00022723"/>
    </source>
</evidence>
<dbReference type="Pfam" id="PF01979">
    <property type="entry name" value="Amidohydro_1"/>
    <property type="match status" value="1"/>
</dbReference>
<dbReference type="NCBIfam" id="NF006681">
    <property type="entry name" value="PRK09229.1-2"/>
    <property type="match status" value="1"/>
</dbReference>
<dbReference type="SUPFAM" id="SSF51556">
    <property type="entry name" value="Metallo-dependent hydrolases"/>
    <property type="match status" value="1"/>
</dbReference>
<dbReference type="GO" id="GO:0019239">
    <property type="term" value="F:deaminase activity"/>
    <property type="evidence" value="ECO:0007669"/>
    <property type="project" value="TreeGrafter"/>
</dbReference>
<feature type="domain" description="Amidohydrolase-related" evidence="5">
    <location>
        <begin position="49"/>
        <end position="462"/>
    </location>
</feature>
<feature type="domain" description="Formimidoylglutamate deiminase N-terminal" evidence="6">
    <location>
        <begin position="1"/>
        <end position="43"/>
    </location>
</feature>
<evidence type="ECO:0000313" key="8">
    <source>
        <dbReference type="Proteomes" id="UP000001880"/>
    </source>
</evidence>
<proteinExistence type="predicted"/>